<evidence type="ECO:0000313" key="1">
    <source>
        <dbReference type="EMBL" id="ALT69026.1"/>
    </source>
</evidence>
<dbReference type="EMBL" id="CP011266">
    <property type="protein sequence ID" value="ALT69026.1"/>
    <property type="molecule type" value="Genomic_DNA"/>
</dbReference>
<evidence type="ECO:0000313" key="2">
    <source>
        <dbReference type="Proteomes" id="UP000067738"/>
    </source>
</evidence>
<name>A0A0U2V3J1_9EURY</name>
<accession>A0A0U2V3J1</accession>
<proteinExistence type="predicted"/>
<sequence>MADSIDGNVRPIWCTIIETDELEDINTTYYLKEVDIERL</sequence>
<gene>
    <name evidence="1" type="ORF">sm9_1245</name>
</gene>
<organism evidence="1 2">
    <name type="scientific">Methanobrevibacter millerae</name>
    <dbReference type="NCBI Taxonomy" id="230361"/>
    <lineage>
        <taxon>Archaea</taxon>
        <taxon>Methanobacteriati</taxon>
        <taxon>Methanobacteriota</taxon>
        <taxon>Methanomada group</taxon>
        <taxon>Methanobacteria</taxon>
        <taxon>Methanobacteriales</taxon>
        <taxon>Methanobacteriaceae</taxon>
        <taxon>Methanobrevibacter</taxon>
    </lineage>
</organism>
<dbReference type="KEGG" id="mmil:sm9_1245"/>
<protein>
    <submittedName>
        <fullName evidence="1">Uncharacterized protein</fullName>
    </submittedName>
</protein>
<dbReference type="Proteomes" id="UP000067738">
    <property type="component" value="Chromosome"/>
</dbReference>
<dbReference type="PATRIC" id="fig|230361.4.peg.1288"/>
<dbReference type="AlphaFoldDB" id="A0A0U2V3J1"/>
<reference evidence="1 2" key="1">
    <citation type="submission" date="2015-04" db="EMBL/GenBank/DDBJ databases">
        <title>The complete genome sequence of the rumen methanogen Methanobrevibacter millerae SM9.</title>
        <authorList>
            <person name="Leahy S.C."/>
            <person name="Kelly W.J."/>
            <person name="Pacheco D.M."/>
            <person name="Li D."/>
            <person name="Altermann E."/>
            <person name="Attwood G.T."/>
        </authorList>
    </citation>
    <scope>NUCLEOTIDE SEQUENCE [LARGE SCALE GENOMIC DNA]</scope>
    <source>
        <strain evidence="1 2">SM9</strain>
    </source>
</reference>
<keyword evidence="2" id="KW-1185">Reference proteome</keyword>